<dbReference type="InterPro" id="IPR011696">
    <property type="entry name" value="Huwentoxin-1"/>
</dbReference>
<sequence length="82" mass="9465">MKTSVVFVIAGLALLSVVCYASELKEQSSINEVLSTIFHFEQPERRGCLQFMWKCNPDNDKCCRPNLKCNTYHKWCEFVTGK</sequence>
<evidence type="ECO:0000256" key="5">
    <source>
        <dbReference type="SAM" id="SignalP"/>
    </source>
</evidence>
<reference evidence="6" key="1">
    <citation type="submission" date="2005-01" db="EMBL/GenBank/DDBJ databases">
        <title>Grammostola spatulata venom gland cDNA.</title>
        <authorList>
            <person name="Kimura T."/>
            <person name="Kubo T."/>
        </authorList>
    </citation>
    <scope>NUCLEOTIDE SEQUENCE</scope>
    <source>
        <tissue evidence="6">Venom gland</tissue>
    </source>
</reference>
<organism evidence="6">
    <name type="scientific">Grammostola rosea</name>
    <name type="common">Chilean rose tarantula</name>
    <name type="synonym">Grammostola spatulata</name>
    <dbReference type="NCBI Taxonomy" id="432528"/>
    <lineage>
        <taxon>Eukaryota</taxon>
        <taxon>Metazoa</taxon>
        <taxon>Ecdysozoa</taxon>
        <taxon>Arthropoda</taxon>
        <taxon>Chelicerata</taxon>
        <taxon>Arachnida</taxon>
        <taxon>Araneae</taxon>
        <taxon>Mygalomorphae</taxon>
        <taxon>Avicularoidea</taxon>
        <taxon>Theraphosidae</taxon>
        <taxon>Grammostola</taxon>
    </lineage>
</organism>
<evidence type="ECO:0000313" key="6">
    <source>
        <dbReference type="EMBL" id="BAN13514.1"/>
    </source>
</evidence>
<protein>
    <submittedName>
        <fullName evidence="6">GTx1-16</fullName>
    </submittedName>
</protein>
<name>M5AXN7_GRARO</name>
<dbReference type="EMBL" id="AB201018">
    <property type="protein sequence ID" value="BAN13514.1"/>
    <property type="molecule type" value="mRNA"/>
</dbReference>
<dbReference type="GO" id="GO:0008200">
    <property type="term" value="F:ion channel inhibitor activity"/>
    <property type="evidence" value="ECO:0007669"/>
    <property type="project" value="InterPro"/>
</dbReference>
<evidence type="ECO:0000256" key="2">
    <source>
        <dbReference type="ARBA" id="ARBA00022525"/>
    </source>
</evidence>
<dbReference type="GO" id="GO:0090729">
    <property type="term" value="F:toxin activity"/>
    <property type="evidence" value="ECO:0007669"/>
    <property type="project" value="UniProtKB-KW"/>
</dbReference>
<evidence type="ECO:0000256" key="3">
    <source>
        <dbReference type="ARBA" id="ARBA00022656"/>
    </source>
</evidence>
<dbReference type="PROSITE" id="PS60021">
    <property type="entry name" value="HWTX_1"/>
    <property type="match status" value="1"/>
</dbReference>
<keyword evidence="4" id="KW-1015">Disulfide bond</keyword>
<dbReference type="AlphaFoldDB" id="M5AXN7"/>
<dbReference type="InterPro" id="IPR013140">
    <property type="entry name" value="Huwentoxin_CS1"/>
</dbReference>
<dbReference type="SUPFAM" id="SSF57059">
    <property type="entry name" value="omega toxin-like"/>
    <property type="match status" value="1"/>
</dbReference>
<evidence type="ECO:0000256" key="1">
    <source>
        <dbReference type="ARBA" id="ARBA00004613"/>
    </source>
</evidence>
<keyword evidence="2" id="KW-0964">Secreted</keyword>
<dbReference type="ArachnoServer" id="AS001794">
    <property type="toxin name" value="omega-theraphotoxin-Gr2b"/>
</dbReference>
<dbReference type="GO" id="GO:0005576">
    <property type="term" value="C:extracellular region"/>
    <property type="evidence" value="ECO:0007669"/>
    <property type="project" value="UniProtKB-SubCell"/>
</dbReference>
<proteinExistence type="evidence at transcript level"/>
<comment type="subcellular location">
    <subcellularLocation>
        <location evidence="1">Secreted</location>
    </subcellularLocation>
</comment>
<evidence type="ECO:0000256" key="4">
    <source>
        <dbReference type="ARBA" id="ARBA00023157"/>
    </source>
</evidence>
<dbReference type="Pfam" id="PF07740">
    <property type="entry name" value="Toxin_12"/>
    <property type="match status" value="1"/>
</dbReference>
<accession>M5AXN7</accession>
<keyword evidence="5" id="KW-0732">Signal</keyword>
<keyword evidence="3" id="KW-0800">Toxin</keyword>
<feature type="chain" id="PRO_5004063016" evidence="5">
    <location>
        <begin position="22"/>
        <end position="82"/>
    </location>
</feature>
<feature type="signal peptide" evidence="5">
    <location>
        <begin position="1"/>
        <end position="21"/>
    </location>
</feature>